<dbReference type="EMBL" id="MHFR01000069">
    <property type="protein sequence ID" value="OGW95037.1"/>
    <property type="molecule type" value="Genomic_DNA"/>
</dbReference>
<dbReference type="Pfam" id="PF00535">
    <property type="entry name" value="Glycos_transf_2"/>
    <property type="match status" value="1"/>
</dbReference>
<sequence>MKSFESSKRKRISLICPVLNEEATIPIFYDRLQSVLSPLKNQYDFELIFVNNRSSDKTLELLINLRRKDGSIQILTMSRNFGYQASLQAGMAYASGDALIVIDVDCEDPPELIPSFIEKWNEGYDVVYGIRKRRSEMWLIKQCRNLFYHLLRLTSDMDIVLYMAEFALISSVVKNAIINNQNTFPFLRTEIGYSGFERFGIPYKRAARIYGKTHYNLIRMIAFGAAGLLTSSTVLMRWAAYLFPLFVFFNILVFAFYIAAGKIVSFHLLMIVDVLYAIFLLTIQGVYLARVYKNGIGRPIYIIDPKKTHLDRPS</sequence>
<reference evidence="9 10" key="1">
    <citation type="journal article" date="2016" name="Nat. Commun.">
        <title>Thousands of microbial genomes shed light on interconnected biogeochemical processes in an aquifer system.</title>
        <authorList>
            <person name="Anantharaman K."/>
            <person name="Brown C.T."/>
            <person name="Hug L.A."/>
            <person name="Sharon I."/>
            <person name="Castelle C.J."/>
            <person name="Probst A.J."/>
            <person name="Thomas B.C."/>
            <person name="Singh A."/>
            <person name="Wilkins M.J."/>
            <person name="Karaoz U."/>
            <person name="Brodie E.L."/>
            <person name="Williams K.H."/>
            <person name="Hubbard S.S."/>
            <person name="Banfield J.F."/>
        </authorList>
    </citation>
    <scope>NUCLEOTIDE SEQUENCE [LARGE SCALE GENOMIC DNA]</scope>
</reference>
<dbReference type="InterPro" id="IPR001173">
    <property type="entry name" value="Glyco_trans_2-like"/>
</dbReference>
<keyword evidence="4 7" id="KW-0812">Transmembrane</keyword>
<dbReference type="PANTHER" id="PTHR48090">
    <property type="entry name" value="UNDECAPRENYL-PHOSPHATE 4-DEOXY-4-FORMAMIDO-L-ARABINOSE TRANSFERASE-RELATED"/>
    <property type="match status" value="1"/>
</dbReference>
<evidence type="ECO:0000313" key="9">
    <source>
        <dbReference type="EMBL" id="OGW95037.1"/>
    </source>
</evidence>
<keyword evidence="3" id="KW-0808">Transferase</keyword>
<feature type="transmembrane region" description="Helical" evidence="7">
    <location>
        <begin position="217"/>
        <end position="235"/>
    </location>
</feature>
<name>A0A1G1KQ37_9BACT</name>
<comment type="subcellular location">
    <subcellularLocation>
        <location evidence="1">Membrane</location>
        <topology evidence="1">Multi-pass membrane protein</topology>
    </subcellularLocation>
</comment>
<dbReference type="Gene3D" id="3.90.550.10">
    <property type="entry name" value="Spore Coat Polysaccharide Biosynthesis Protein SpsA, Chain A"/>
    <property type="match status" value="1"/>
</dbReference>
<evidence type="ECO:0000256" key="5">
    <source>
        <dbReference type="ARBA" id="ARBA00022989"/>
    </source>
</evidence>
<dbReference type="GO" id="GO:0005886">
    <property type="term" value="C:plasma membrane"/>
    <property type="evidence" value="ECO:0007669"/>
    <property type="project" value="TreeGrafter"/>
</dbReference>
<feature type="transmembrane region" description="Helical" evidence="7">
    <location>
        <begin position="242"/>
        <end position="260"/>
    </location>
</feature>
<evidence type="ECO:0000256" key="4">
    <source>
        <dbReference type="ARBA" id="ARBA00022692"/>
    </source>
</evidence>
<evidence type="ECO:0000256" key="6">
    <source>
        <dbReference type="ARBA" id="ARBA00023136"/>
    </source>
</evidence>
<evidence type="ECO:0000256" key="3">
    <source>
        <dbReference type="ARBA" id="ARBA00022679"/>
    </source>
</evidence>
<evidence type="ECO:0000256" key="1">
    <source>
        <dbReference type="ARBA" id="ARBA00004141"/>
    </source>
</evidence>
<accession>A0A1G1KQ37</accession>
<dbReference type="InterPro" id="IPR029044">
    <property type="entry name" value="Nucleotide-diphossugar_trans"/>
</dbReference>
<gene>
    <name evidence="9" type="ORF">A3G33_05230</name>
</gene>
<evidence type="ECO:0000313" key="10">
    <source>
        <dbReference type="Proteomes" id="UP000178187"/>
    </source>
</evidence>
<dbReference type="AlphaFoldDB" id="A0A1G1KQ37"/>
<feature type="domain" description="Glycosyltransferase 2-like" evidence="8">
    <location>
        <begin position="13"/>
        <end position="142"/>
    </location>
</feature>
<proteinExistence type="predicted"/>
<comment type="caution">
    <text evidence="9">The sequence shown here is derived from an EMBL/GenBank/DDBJ whole genome shotgun (WGS) entry which is preliminary data.</text>
</comment>
<dbReference type="Proteomes" id="UP000178187">
    <property type="component" value="Unassembled WGS sequence"/>
</dbReference>
<evidence type="ECO:0000256" key="2">
    <source>
        <dbReference type="ARBA" id="ARBA00022676"/>
    </source>
</evidence>
<feature type="transmembrane region" description="Helical" evidence="7">
    <location>
        <begin position="266"/>
        <end position="289"/>
    </location>
</feature>
<dbReference type="InterPro" id="IPR050256">
    <property type="entry name" value="Glycosyltransferase_2"/>
</dbReference>
<keyword evidence="5 7" id="KW-1133">Transmembrane helix</keyword>
<dbReference type="GO" id="GO:0016757">
    <property type="term" value="F:glycosyltransferase activity"/>
    <property type="evidence" value="ECO:0007669"/>
    <property type="project" value="UniProtKB-KW"/>
</dbReference>
<dbReference type="SUPFAM" id="SSF53448">
    <property type="entry name" value="Nucleotide-diphospho-sugar transferases"/>
    <property type="match status" value="1"/>
</dbReference>
<evidence type="ECO:0000256" key="7">
    <source>
        <dbReference type="SAM" id="Phobius"/>
    </source>
</evidence>
<dbReference type="CDD" id="cd04187">
    <property type="entry name" value="DPM1_like_bac"/>
    <property type="match status" value="1"/>
</dbReference>
<protein>
    <recommendedName>
        <fullName evidence="8">Glycosyltransferase 2-like domain-containing protein</fullName>
    </recommendedName>
</protein>
<keyword evidence="2" id="KW-0328">Glycosyltransferase</keyword>
<dbReference type="PANTHER" id="PTHR48090:SF1">
    <property type="entry name" value="PROPHAGE BACTOPRENOL GLUCOSYL TRANSFERASE HOMOLOG"/>
    <property type="match status" value="1"/>
</dbReference>
<keyword evidence="6 7" id="KW-0472">Membrane</keyword>
<organism evidence="9 10">
    <name type="scientific">Candidatus Danuiimicrobium aquiferis</name>
    <dbReference type="NCBI Taxonomy" id="1801832"/>
    <lineage>
        <taxon>Bacteria</taxon>
        <taxon>Pseudomonadati</taxon>
        <taxon>Candidatus Omnitrophota</taxon>
        <taxon>Candidatus Danuiimicrobium</taxon>
    </lineage>
</organism>
<evidence type="ECO:0000259" key="8">
    <source>
        <dbReference type="Pfam" id="PF00535"/>
    </source>
</evidence>